<dbReference type="SUPFAM" id="SSF57850">
    <property type="entry name" value="RING/U-box"/>
    <property type="match status" value="1"/>
</dbReference>
<dbReference type="PANTHER" id="PTHR46719:SF7">
    <property type="entry name" value="RING-H2 FINGER PROTEIN ATL71-RELATED"/>
    <property type="match status" value="1"/>
</dbReference>
<keyword evidence="3" id="KW-0472">Membrane</keyword>
<dbReference type="CDD" id="cd16461">
    <property type="entry name" value="RING-H2_EL5-like"/>
    <property type="match status" value="1"/>
</dbReference>
<evidence type="ECO:0000259" key="4">
    <source>
        <dbReference type="PROSITE" id="PS50089"/>
    </source>
</evidence>
<dbReference type="Proteomes" id="UP000195402">
    <property type="component" value="Unassembled WGS sequence"/>
</dbReference>
<dbReference type="InParanoid" id="A0A200Q9R7"/>
<dbReference type="GO" id="GO:0008270">
    <property type="term" value="F:zinc ion binding"/>
    <property type="evidence" value="ECO:0007669"/>
    <property type="project" value="UniProtKB-KW"/>
</dbReference>
<dbReference type="SMART" id="SM00184">
    <property type="entry name" value="RING"/>
    <property type="match status" value="1"/>
</dbReference>
<organism evidence="5 6">
    <name type="scientific">Macleaya cordata</name>
    <name type="common">Five-seeded plume-poppy</name>
    <name type="synonym">Bocconia cordata</name>
    <dbReference type="NCBI Taxonomy" id="56857"/>
    <lineage>
        <taxon>Eukaryota</taxon>
        <taxon>Viridiplantae</taxon>
        <taxon>Streptophyta</taxon>
        <taxon>Embryophyta</taxon>
        <taxon>Tracheophyta</taxon>
        <taxon>Spermatophyta</taxon>
        <taxon>Magnoliopsida</taxon>
        <taxon>Ranunculales</taxon>
        <taxon>Papaveraceae</taxon>
        <taxon>Papaveroideae</taxon>
        <taxon>Macleaya</taxon>
    </lineage>
</organism>
<dbReference type="PANTHER" id="PTHR46719">
    <property type="entry name" value="TRANSCRIPTION FACTOR C2H2 FAMILY-RELATED"/>
    <property type="match status" value="1"/>
</dbReference>
<keyword evidence="3" id="KW-0812">Transmembrane</keyword>
<dbReference type="OrthoDB" id="8062037at2759"/>
<dbReference type="OMA" id="FCTRTPP"/>
<evidence type="ECO:0000313" key="5">
    <source>
        <dbReference type="EMBL" id="OVA07184.1"/>
    </source>
</evidence>
<keyword evidence="1" id="KW-0863">Zinc-finger</keyword>
<evidence type="ECO:0000256" key="2">
    <source>
        <dbReference type="SAM" id="MobiDB-lite"/>
    </source>
</evidence>
<dbReference type="AlphaFoldDB" id="A0A200Q9R7"/>
<name>A0A200Q9R7_MACCD</name>
<keyword evidence="6" id="KW-1185">Reference proteome</keyword>
<keyword evidence="3" id="KW-1133">Transmembrane helix</keyword>
<accession>A0A200Q9R7</accession>
<dbReference type="InterPro" id="IPR013083">
    <property type="entry name" value="Znf_RING/FYVE/PHD"/>
</dbReference>
<feature type="region of interest" description="Disordered" evidence="2">
    <location>
        <begin position="51"/>
        <end position="71"/>
    </location>
</feature>
<comment type="caution">
    <text evidence="5">The sequence shown here is derived from an EMBL/GenBank/DDBJ whole genome shotgun (WGS) entry which is preliminary data.</text>
</comment>
<evidence type="ECO:0000256" key="1">
    <source>
        <dbReference type="PROSITE-ProRule" id="PRU00175"/>
    </source>
</evidence>
<dbReference type="Gene3D" id="3.30.40.10">
    <property type="entry name" value="Zinc/RING finger domain, C3HC4 (zinc finger)"/>
    <property type="match status" value="1"/>
</dbReference>
<evidence type="ECO:0000256" key="3">
    <source>
        <dbReference type="SAM" id="Phobius"/>
    </source>
</evidence>
<keyword evidence="1" id="KW-0479">Metal-binding</keyword>
<keyword evidence="1" id="KW-0862">Zinc</keyword>
<reference evidence="5 6" key="1">
    <citation type="journal article" date="2017" name="Mol. Plant">
        <title>The Genome of Medicinal Plant Macleaya cordata Provides New Insights into Benzylisoquinoline Alkaloids Metabolism.</title>
        <authorList>
            <person name="Liu X."/>
            <person name="Liu Y."/>
            <person name="Huang P."/>
            <person name="Ma Y."/>
            <person name="Qing Z."/>
            <person name="Tang Q."/>
            <person name="Cao H."/>
            <person name="Cheng P."/>
            <person name="Zheng Y."/>
            <person name="Yuan Z."/>
            <person name="Zhou Y."/>
            <person name="Liu J."/>
            <person name="Tang Z."/>
            <person name="Zhuo Y."/>
            <person name="Zhang Y."/>
            <person name="Yu L."/>
            <person name="Huang J."/>
            <person name="Yang P."/>
            <person name="Peng Q."/>
            <person name="Zhang J."/>
            <person name="Jiang W."/>
            <person name="Zhang Z."/>
            <person name="Lin K."/>
            <person name="Ro D.K."/>
            <person name="Chen X."/>
            <person name="Xiong X."/>
            <person name="Shang Y."/>
            <person name="Huang S."/>
            <person name="Zeng J."/>
        </authorList>
    </citation>
    <scope>NUCLEOTIDE SEQUENCE [LARGE SCALE GENOMIC DNA]</scope>
    <source>
        <strain evidence="6">cv. BLH2017</strain>
        <tissue evidence="5">Root</tissue>
    </source>
</reference>
<protein>
    <submittedName>
        <fullName evidence="5">Zinc finger protein</fullName>
    </submittedName>
</protein>
<proteinExistence type="predicted"/>
<dbReference type="InterPro" id="IPR045899">
    <property type="entry name" value="ATL71-like"/>
</dbReference>
<dbReference type="InterPro" id="IPR001841">
    <property type="entry name" value="Znf_RING"/>
</dbReference>
<dbReference type="PROSITE" id="PS50089">
    <property type="entry name" value="ZF_RING_2"/>
    <property type="match status" value="1"/>
</dbReference>
<dbReference type="EMBL" id="MVGT01002634">
    <property type="protein sequence ID" value="OVA07184.1"/>
    <property type="molecule type" value="Genomic_DNA"/>
</dbReference>
<gene>
    <name evidence="5" type="ORF">BVC80_1289g105</name>
</gene>
<dbReference type="Pfam" id="PF13639">
    <property type="entry name" value="zf-RING_2"/>
    <property type="match status" value="1"/>
</dbReference>
<evidence type="ECO:0000313" key="6">
    <source>
        <dbReference type="Proteomes" id="UP000195402"/>
    </source>
</evidence>
<feature type="transmembrane region" description="Helical" evidence="3">
    <location>
        <begin position="20"/>
        <end position="45"/>
    </location>
</feature>
<sequence length="177" mass="19704">MSMNGTVPYEALPTYESINGFRYFIGISLGVVMLILTIVISSFYCTRIQNPPRRNPSDDDDDDNTNDHHQHQHPIDIEVGLDAATLHSYPKLLYSEAKLQNKLHTTSSSCCSICLADYNSTDTIRLLPDCGHLFHLKCVDPWLLQHPTCPVCRSSPIPTPQSTPLANTVPAPAIRMV</sequence>
<dbReference type="STRING" id="56857.A0A200Q9R7"/>
<feature type="domain" description="RING-type" evidence="4">
    <location>
        <begin position="111"/>
        <end position="153"/>
    </location>
</feature>